<dbReference type="AlphaFoldDB" id="A0A0D7B9D4"/>
<reference evidence="2 3" key="1">
    <citation type="journal article" date="2015" name="Fungal Genet. Biol.">
        <title>Evolution of novel wood decay mechanisms in Agaricales revealed by the genome sequences of Fistulina hepatica and Cylindrobasidium torrendii.</title>
        <authorList>
            <person name="Floudas D."/>
            <person name="Held B.W."/>
            <person name="Riley R."/>
            <person name="Nagy L.G."/>
            <person name="Koehler G."/>
            <person name="Ransdell A.S."/>
            <person name="Younus H."/>
            <person name="Chow J."/>
            <person name="Chiniquy J."/>
            <person name="Lipzen A."/>
            <person name="Tritt A."/>
            <person name="Sun H."/>
            <person name="Haridas S."/>
            <person name="LaButti K."/>
            <person name="Ohm R.A."/>
            <person name="Kues U."/>
            <person name="Blanchette R.A."/>
            <person name="Grigoriev I.V."/>
            <person name="Minto R.E."/>
            <person name="Hibbett D.S."/>
        </authorList>
    </citation>
    <scope>NUCLEOTIDE SEQUENCE [LARGE SCALE GENOMIC DNA]</scope>
    <source>
        <strain evidence="2 3">FP15055 ss-10</strain>
    </source>
</reference>
<dbReference type="Gene3D" id="3.90.1150.10">
    <property type="entry name" value="Aspartate Aminotransferase, domain 1"/>
    <property type="match status" value="1"/>
</dbReference>
<evidence type="ECO:0000313" key="2">
    <source>
        <dbReference type="EMBL" id="KIY66820.1"/>
    </source>
</evidence>
<dbReference type="STRING" id="1314674.A0A0D7B9D4"/>
<dbReference type="InterPro" id="IPR015422">
    <property type="entry name" value="PyrdxlP-dep_Trfase_small"/>
</dbReference>
<dbReference type="OrthoDB" id="420046at2759"/>
<keyword evidence="3" id="KW-1185">Reference proteome</keyword>
<dbReference type="InterPro" id="IPR000192">
    <property type="entry name" value="Aminotrans_V_dom"/>
</dbReference>
<evidence type="ECO:0000259" key="1">
    <source>
        <dbReference type="Pfam" id="PF00266"/>
    </source>
</evidence>
<feature type="domain" description="Aminotransferase class V" evidence="1">
    <location>
        <begin position="20"/>
        <end position="412"/>
    </location>
</feature>
<organism evidence="2 3">
    <name type="scientific">Cylindrobasidium torrendii FP15055 ss-10</name>
    <dbReference type="NCBI Taxonomy" id="1314674"/>
    <lineage>
        <taxon>Eukaryota</taxon>
        <taxon>Fungi</taxon>
        <taxon>Dikarya</taxon>
        <taxon>Basidiomycota</taxon>
        <taxon>Agaricomycotina</taxon>
        <taxon>Agaricomycetes</taxon>
        <taxon>Agaricomycetidae</taxon>
        <taxon>Agaricales</taxon>
        <taxon>Marasmiineae</taxon>
        <taxon>Physalacriaceae</taxon>
        <taxon>Cylindrobasidium</taxon>
    </lineage>
</organism>
<dbReference type="PANTHER" id="PTHR43586">
    <property type="entry name" value="CYSTEINE DESULFURASE"/>
    <property type="match status" value="1"/>
</dbReference>
<keyword evidence="2" id="KW-0808">Transferase</keyword>
<proteinExistence type="predicted"/>
<dbReference type="EMBL" id="KN880543">
    <property type="protein sequence ID" value="KIY66820.1"/>
    <property type="molecule type" value="Genomic_DNA"/>
</dbReference>
<dbReference type="Proteomes" id="UP000054007">
    <property type="component" value="Unassembled WGS sequence"/>
</dbReference>
<sequence>MTFDVQQARSHFSALKSGFIFADNAGGSQCAKDVADKVYDYLLNTNVQLGADYSVSVLSTTKVTVEAPKVAAKLFNCSPDEIIFGPSSSANMENLARSLDASIEAGDEFILTGEHEANNGPFKKLAARTGAVVKFWRPTPTNPSNPYSVALKTDELLPLITSKTRIIAFTACSNILGSIVPVKEVVEAARKAAKKEGADKVQFSVDCVAYAPHRLIDVKDWDIDYCVFSFYKVYGPHTSALYVRQHTLDKLSSIVHHFLKVDTKAHKLQPGGPGYELVYGTTGVVPYLESLTPEGTLKATFAAIAEHEQTLVEPLLKFLTAPAQVERGVRVVGREEAGLTRVPTISFVVVGQKPLKSKAVVDFFDKKGGIGIRYGHFYAYGLIDNLEPKIDPEDAVIRISLVHYNTVEEVTAIIETLKEALS</sequence>
<dbReference type="InterPro" id="IPR015421">
    <property type="entry name" value="PyrdxlP-dep_Trfase_major"/>
</dbReference>
<name>A0A0D7B9D4_9AGAR</name>
<gene>
    <name evidence="2" type="ORF">CYLTODRAFT_354393</name>
</gene>
<dbReference type="GO" id="GO:0016740">
    <property type="term" value="F:transferase activity"/>
    <property type="evidence" value="ECO:0007669"/>
    <property type="project" value="UniProtKB-KW"/>
</dbReference>
<dbReference type="Gene3D" id="3.40.640.10">
    <property type="entry name" value="Type I PLP-dependent aspartate aminotransferase-like (Major domain)"/>
    <property type="match status" value="1"/>
</dbReference>
<dbReference type="InterPro" id="IPR015424">
    <property type="entry name" value="PyrdxlP-dep_Trfase"/>
</dbReference>
<dbReference type="PANTHER" id="PTHR43586:SF21">
    <property type="entry name" value="PYRIDOXAL PHOSPHATE (PLP)-DEPENDENT ASPARTATE AMINOTRANSFERASE SUPERFAMILY"/>
    <property type="match status" value="1"/>
</dbReference>
<dbReference type="SUPFAM" id="SSF53383">
    <property type="entry name" value="PLP-dependent transferases"/>
    <property type="match status" value="1"/>
</dbReference>
<evidence type="ECO:0000313" key="3">
    <source>
        <dbReference type="Proteomes" id="UP000054007"/>
    </source>
</evidence>
<dbReference type="Pfam" id="PF00266">
    <property type="entry name" value="Aminotran_5"/>
    <property type="match status" value="1"/>
</dbReference>
<protein>
    <submittedName>
        <fullName evidence="2">PLP-dependent transferase</fullName>
    </submittedName>
</protein>
<accession>A0A0D7B9D4</accession>